<feature type="domain" description="SnoaL-like" evidence="1">
    <location>
        <begin position="16"/>
        <end position="113"/>
    </location>
</feature>
<dbReference type="Gene3D" id="3.10.450.50">
    <property type="match status" value="1"/>
</dbReference>
<evidence type="ECO:0000313" key="3">
    <source>
        <dbReference type="Proteomes" id="UP000027100"/>
    </source>
</evidence>
<name>A0A062V8F8_9PROT</name>
<evidence type="ECO:0000313" key="2">
    <source>
        <dbReference type="EMBL" id="KCZ98446.1"/>
    </source>
</evidence>
<protein>
    <recommendedName>
        <fullName evidence="1">SnoaL-like domain-containing protein</fullName>
    </recommendedName>
</protein>
<comment type="caution">
    <text evidence="2">The sequence shown here is derived from an EMBL/GenBank/DDBJ whole genome shotgun (WGS) entry which is preliminary data.</text>
</comment>
<dbReference type="InterPro" id="IPR037401">
    <property type="entry name" value="SnoaL-like"/>
</dbReference>
<organism evidence="2 3">
    <name type="scientific">Hyphomonas polymorpha PS728</name>
    <dbReference type="NCBI Taxonomy" id="1280954"/>
    <lineage>
        <taxon>Bacteria</taxon>
        <taxon>Pseudomonadati</taxon>
        <taxon>Pseudomonadota</taxon>
        <taxon>Alphaproteobacteria</taxon>
        <taxon>Hyphomonadales</taxon>
        <taxon>Hyphomonadaceae</taxon>
        <taxon>Hyphomonas</taxon>
    </lineage>
</organism>
<dbReference type="InterPro" id="IPR032710">
    <property type="entry name" value="NTF2-like_dom_sf"/>
</dbReference>
<evidence type="ECO:0000259" key="1">
    <source>
        <dbReference type="Pfam" id="PF12680"/>
    </source>
</evidence>
<reference evidence="2 3" key="1">
    <citation type="journal article" date="2014" name="Antonie Van Leeuwenhoek">
        <title>Hyphomonas beringensis sp. nov. and Hyphomonas chukchiensis sp. nov., isolated from surface seawater of the Bering Sea and Chukchi Sea.</title>
        <authorList>
            <person name="Li C."/>
            <person name="Lai Q."/>
            <person name="Li G."/>
            <person name="Dong C."/>
            <person name="Wang J."/>
            <person name="Liao Y."/>
            <person name="Shao Z."/>
        </authorList>
    </citation>
    <scope>NUCLEOTIDE SEQUENCE [LARGE SCALE GENOMIC DNA]</scope>
    <source>
        <strain evidence="2 3">PS728</strain>
    </source>
</reference>
<dbReference type="RefSeq" id="WP_035597684.1">
    <property type="nucleotide sequence ID" value="NZ_ARYM01000010.1"/>
</dbReference>
<keyword evidence="3" id="KW-1185">Reference proteome</keyword>
<dbReference type="EMBL" id="ARYM01000010">
    <property type="protein sequence ID" value="KCZ98446.1"/>
    <property type="molecule type" value="Genomic_DNA"/>
</dbReference>
<dbReference type="OrthoDB" id="1163083at2"/>
<dbReference type="SUPFAM" id="SSF54427">
    <property type="entry name" value="NTF2-like"/>
    <property type="match status" value="1"/>
</dbReference>
<proteinExistence type="predicted"/>
<dbReference type="Pfam" id="PF12680">
    <property type="entry name" value="SnoaL_2"/>
    <property type="match status" value="1"/>
</dbReference>
<dbReference type="eggNOG" id="COG3631">
    <property type="taxonomic scope" value="Bacteria"/>
</dbReference>
<dbReference type="AlphaFoldDB" id="A0A062V8F8"/>
<dbReference type="PATRIC" id="fig|1280954.3.peg.1932"/>
<dbReference type="STRING" id="1280954.HPO_09545"/>
<gene>
    <name evidence="2" type="ORF">HPO_09545</name>
</gene>
<dbReference type="Proteomes" id="UP000027100">
    <property type="component" value="Unassembled WGS sequence"/>
</dbReference>
<sequence>MAKHLIPETGHSPNLQAWFDWMTRDHSAEGLSAILAENVVFKSPVVHTPQEGKAITMAYLLAAGETLGNDDFRYTRVFDCGDRAVLEFETMMDGILVNGVDMMEWNADGQITDFKVMVRPLKAIQTVHAAMGAMLAKMKAGA</sequence>
<accession>A0A062V8F8</accession>